<dbReference type="SUPFAM" id="SSF53098">
    <property type="entry name" value="Ribonuclease H-like"/>
    <property type="match status" value="1"/>
</dbReference>
<name>A0A375GYA7_9BURK</name>
<evidence type="ECO:0000313" key="2">
    <source>
        <dbReference type="EMBL" id="SPK71887.1"/>
    </source>
</evidence>
<dbReference type="Pfam" id="PF10108">
    <property type="entry name" value="DNA_pol_B_exo2"/>
    <property type="match status" value="1"/>
</dbReference>
<proteinExistence type="predicted"/>
<evidence type="ECO:0000313" key="3">
    <source>
        <dbReference type="Proteomes" id="UP000255505"/>
    </source>
</evidence>
<protein>
    <recommendedName>
        <fullName evidence="1">Predicted 3'-5' exonuclease PolB-like domain-containing protein</fullName>
    </recommendedName>
</protein>
<dbReference type="EMBL" id="LT991976">
    <property type="protein sequence ID" value="SPK71887.1"/>
    <property type="molecule type" value="Genomic_DNA"/>
</dbReference>
<sequence>MTPVLVFDIETIPDVAGLRRLHDHPDAMSDAEVAEHAFSARREKTGSDFLPHYLQRVAAISCVLRRTHRDGSAVFHVGSLGTPQDGEATLIQKFYELIARYSPQLVSWNGGGFDLPVLHYRGLVNGITAPRYWEMGEGRDEDSRDFKWNNYISRYHMRHLDLMDLLAMYQPRASAPLDDLAKLCGFPGKMGMDGSKVWQAFQSGQLDEIRAYCETDVVNTYLMYCRFQLMRGGLSPREFDVEMEFVQESLAELPGEQWMEYLQAFRLQRLTPEAEDHED</sequence>
<dbReference type="RefSeq" id="WP_115661797.1">
    <property type="nucleotide sequence ID" value="NZ_JAYMSA010000016.1"/>
</dbReference>
<feature type="domain" description="Predicted 3'-5' exonuclease PolB-like" evidence="1">
    <location>
        <begin position="47"/>
        <end position="264"/>
    </location>
</feature>
<dbReference type="InterPro" id="IPR019288">
    <property type="entry name" value="3'-5'_exonuclease_PolB-like"/>
</dbReference>
<dbReference type="InterPro" id="IPR036397">
    <property type="entry name" value="RNaseH_sf"/>
</dbReference>
<dbReference type="GO" id="GO:0003676">
    <property type="term" value="F:nucleic acid binding"/>
    <property type="evidence" value="ECO:0007669"/>
    <property type="project" value="InterPro"/>
</dbReference>
<evidence type="ECO:0000259" key="1">
    <source>
        <dbReference type="Pfam" id="PF10108"/>
    </source>
</evidence>
<reference evidence="2 3" key="1">
    <citation type="submission" date="2018-01" db="EMBL/GenBank/DDBJ databases">
        <authorList>
            <person name="Gaut B.S."/>
            <person name="Morton B.R."/>
            <person name="Clegg M.T."/>
            <person name="Duvall M.R."/>
        </authorList>
    </citation>
    <scope>NUCLEOTIDE SEQUENCE [LARGE SCALE GENOMIC DNA]</scope>
    <source>
        <strain evidence="2">Cupriavidus taiwanensis LMG 19425</strain>
    </source>
</reference>
<organism evidence="2 3">
    <name type="scientific">Cupriavidus taiwanensis</name>
    <dbReference type="NCBI Taxonomy" id="164546"/>
    <lineage>
        <taxon>Bacteria</taxon>
        <taxon>Pseudomonadati</taxon>
        <taxon>Pseudomonadota</taxon>
        <taxon>Betaproteobacteria</taxon>
        <taxon>Burkholderiales</taxon>
        <taxon>Burkholderiaceae</taxon>
        <taxon>Cupriavidus</taxon>
    </lineage>
</organism>
<dbReference type="Proteomes" id="UP000255505">
    <property type="component" value="Chromosome I"/>
</dbReference>
<dbReference type="InterPro" id="IPR012337">
    <property type="entry name" value="RNaseH-like_sf"/>
</dbReference>
<accession>A0A375GYA7</accession>
<dbReference type="CDD" id="cd05782">
    <property type="entry name" value="DNA_polB_like1_exo"/>
    <property type="match status" value="1"/>
</dbReference>
<dbReference type="AlphaFoldDB" id="A0A375GYA7"/>
<gene>
    <name evidence="2" type="ORF">CT19425_60005</name>
</gene>
<dbReference type="Gene3D" id="3.30.420.10">
    <property type="entry name" value="Ribonuclease H-like superfamily/Ribonuclease H"/>
    <property type="match status" value="1"/>
</dbReference>